<gene>
    <name evidence="1" type="ORF">N8I77_012189</name>
</gene>
<keyword evidence="2" id="KW-1185">Reference proteome</keyword>
<dbReference type="AlphaFoldDB" id="A0AAD9S787"/>
<evidence type="ECO:0000313" key="1">
    <source>
        <dbReference type="EMBL" id="KAK2598802.1"/>
    </source>
</evidence>
<protein>
    <recommendedName>
        <fullName evidence="3">BTB domain-containing protein</fullName>
    </recommendedName>
</protein>
<accession>A0AAD9S787</accession>
<evidence type="ECO:0000313" key="2">
    <source>
        <dbReference type="Proteomes" id="UP001265746"/>
    </source>
</evidence>
<name>A0AAD9S787_PHOAM</name>
<dbReference type="EMBL" id="JAUJFL010000008">
    <property type="protein sequence ID" value="KAK2598802.1"/>
    <property type="molecule type" value="Genomic_DNA"/>
</dbReference>
<organism evidence="1 2">
    <name type="scientific">Phomopsis amygdali</name>
    <name type="common">Fusicoccum amygdali</name>
    <dbReference type="NCBI Taxonomy" id="1214568"/>
    <lineage>
        <taxon>Eukaryota</taxon>
        <taxon>Fungi</taxon>
        <taxon>Dikarya</taxon>
        <taxon>Ascomycota</taxon>
        <taxon>Pezizomycotina</taxon>
        <taxon>Sordariomycetes</taxon>
        <taxon>Sordariomycetidae</taxon>
        <taxon>Diaporthales</taxon>
        <taxon>Diaporthaceae</taxon>
        <taxon>Diaporthe</taxon>
    </lineage>
</organism>
<reference evidence="1" key="1">
    <citation type="submission" date="2023-06" db="EMBL/GenBank/DDBJ databases">
        <authorList>
            <person name="Noh H."/>
        </authorList>
    </citation>
    <scope>NUCLEOTIDE SEQUENCE</scope>
    <source>
        <strain evidence="1">DUCC20226</strain>
    </source>
</reference>
<comment type="caution">
    <text evidence="1">The sequence shown here is derived from an EMBL/GenBank/DDBJ whole genome shotgun (WGS) entry which is preliminary data.</text>
</comment>
<evidence type="ECO:0008006" key="3">
    <source>
        <dbReference type="Google" id="ProtNLM"/>
    </source>
</evidence>
<dbReference type="Proteomes" id="UP001265746">
    <property type="component" value="Unassembled WGS sequence"/>
</dbReference>
<sequence>MSLWDNPQGTGTNESDQNVIEIDSDGDLTLIVGRTKTRFLVCSKALSRSAAFWKCCLYGKFKEAKPAHGLEWVVELPEDNPSGLGCVLLLVHGLGHNLPKINLELAFKITVITNKYDMTRFLWAVAASWLETLKPHLPDEGSDDTIVPQVQWLWVTKELGDAQEHSETLLDLSQMVSTTSDSKAHVLLRPHSPDDKATLTRDTLRCYDAERNVMLAVVDKSYSSNYQRH</sequence>
<proteinExistence type="predicted"/>